<evidence type="ECO:0000313" key="2">
    <source>
        <dbReference type="Proteomes" id="UP000504606"/>
    </source>
</evidence>
<gene>
    <name evidence="3" type="primary">LOC127750707</name>
</gene>
<dbReference type="KEGG" id="foc:127750707"/>
<feature type="compositionally biased region" description="Basic residues" evidence="1">
    <location>
        <begin position="175"/>
        <end position="190"/>
    </location>
</feature>
<proteinExistence type="predicted"/>
<dbReference type="Proteomes" id="UP000504606">
    <property type="component" value="Unplaced"/>
</dbReference>
<dbReference type="PANTHER" id="PTHR19446">
    <property type="entry name" value="REVERSE TRANSCRIPTASES"/>
    <property type="match status" value="1"/>
</dbReference>
<feature type="compositionally biased region" description="Pro residues" evidence="1">
    <location>
        <begin position="57"/>
        <end position="76"/>
    </location>
</feature>
<dbReference type="AlphaFoldDB" id="A0A9C6X4L6"/>
<feature type="compositionally biased region" description="Polar residues" evidence="1">
    <location>
        <begin position="80"/>
        <end position="94"/>
    </location>
</feature>
<protein>
    <submittedName>
        <fullName evidence="3">Uncharacterized protein LOC127750707</fullName>
    </submittedName>
</protein>
<evidence type="ECO:0000313" key="3">
    <source>
        <dbReference type="RefSeq" id="XP_052129024.1"/>
    </source>
</evidence>
<dbReference type="RefSeq" id="XP_052129024.1">
    <property type="nucleotide sequence ID" value="XM_052273064.1"/>
</dbReference>
<keyword evidence="2" id="KW-1185">Reference proteome</keyword>
<feature type="compositionally biased region" description="Low complexity" evidence="1">
    <location>
        <begin position="47"/>
        <end position="56"/>
    </location>
</feature>
<feature type="region of interest" description="Disordered" evidence="1">
    <location>
        <begin position="171"/>
        <end position="196"/>
    </location>
</feature>
<organism evidence="2 3">
    <name type="scientific">Frankliniella occidentalis</name>
    <name type="common">Western flower thrips</name>
    <name type="synonym">Euthrips occidentalis</name>
    <dbReference type="NCBI Taxonomy" id="133901"/>
    <lineage>
        <taxon>Eukaryota</taxon>
        <taxon>Metazoa</taxon>
        <taxon>Ecdysozoa</taxon>
        <taxon>Arthropoda</taxon>
        <taxon>Hexapoda</taxon>
        <taxon>Insecta</taxon>
        <taxon>Pterygota</taxon>
        <taxon>Neoptera</taxon>
        <taxon>Paraneoptera</taxon>
        <taxon>Thysanoptera</taxon>
        <taxon>Terebrantia</taxon>
        <taxon>Thripoidea</taxon>
        <taxon>Thripidae</taxon>
        <taxon>Frankliniella</taxon>
    </lineage>
</organism>
<dbReference type="GeneID" id="127750707"/>
<feature type="compositionally biased region" description="Low complexity" evidence="1">
    <location>
        <begin position="97"/>
        <end position="108"/>
    </location>
</feature>
<evidence type="ECO:0000256" key="1">
    <source>
        <dbReference type="SAM" id="MobiDB-lite"/>
    </source>
</evidence>
<feature type="region of interest" description="Disordered" evidence="1">
    <location>
        <begin position="39"/>
        <end position="144"/>
    </location>
</feature>
<dbReference type="OrthoDB" id="407509at2759"/>
<name>A0A9C6X4L6_FRAOC</name>
<accession>A0A9C6X4L6</accession>
<reference evidence="3" key="1">
    <citation type="submission" date="2025-08" db="UniProtKB">
        <authorList>
            <consortium name="RefSeq"/>
        </authorList>
    </citation>
    <scope>IDENTIFICATION</scope>
    <source>
        <tissue evidence="3">Whole organism</tissue>
    </source>
</reference>
<sequence length="382" mass="41041">MPSGGAAALHAPGLAMIHSADAAPRQVAPVSFNLLSVQDSSLPSSHSTGTTAAPGPSASPSPPIPSSPVLPVPPPTSSVDCNSWTPSLSHNTLQHIPAAPSTTETPATVRSQTSPACSTPVGDLLSHLAGPSPTSPSARPSKAQAKWIERFESAQGWEDFETTVNEWTVSLQGPRRARRQGGPRGGRRGRRDAAEEARRLQRLYRLNKKRAMRDVRGEDSPLCPVPTADVEAYFKDVYKGRQMDLCSVPEGVSLPTTQQHDGILADPITREAIAARLAKASNTAPGPDSIDFKTLKSKDRGAHIMHSIFSYCYRAKNIPAAWRSSRAILLHKKGPKEVLSNWRPIALSNCLYKLYTGVLADAILSWSITTNAISKEQKGFMP</sequence>